<evidence type="ECO:0000313" key="6">
    <source>
        <dbReference type="Proteomes" id="UP001165366"/>
    </source>
</evidence>
<evidence type="ECO:0000313" key="5">
    <source>
        <dbReference type="EMBL" id="MCG2590897.1"/>
    </source>
</evidence>
<organism evidence="5 6">
    <name type="scientific">Rhodohalobacter sulfatireducens</name>
    <dbReference type="NCBI Taxonomy" id="2911366"/>
    <lineage>
        <taxon>Bacteria</taxon>
        <taxon>Pseudomonadati</taxon>
        <taxon>Balneolota</taxon>
        <taxon>Balneolia</taxon>
        <taxon>Balneolales</taxon>
        <taxon>Balneolaceae</taxon>
        <taxon>Rhodohalobacter</taxon>
    </lineage>
</organism>
<dbReference type="Proteomes" id="UP001165366">
    <property type="component" value="Unassembled WGS sequence"/>
</dbReference>
<dbReference type="InterPro" id="IPR051309">
    <property type="entry name" value="ABCF_ATPase"/>
</dbReference>
<feature type="domain" description="ABC transporter" evidence="4">
    <location>
        <begin position="319"/>
        <end position="537"/>
    </location>
</feature>
<dbReference type="Pfam" id="PF16326">
    <property type="entry name" value="ABC_tran_CTD"/>
    <property type="match status" value="1"/>
</dbReference>
<accession>A0ABS9KJ65</accession>
<dbReference type="InterPro" id="IPR027417">
    <property type="entry name" value="P-loop_NTPase"/>
</dbReference>
<dbReference type="InterPro" id="IPR032524">
    <property type="entry name" value="ABC_tran_C"/>
</dbReference>
<protein>
    <submittedName>
        <fullName evidence="5">ABC-F family ATP-binding cassette domain-containing protein</fullName>
    </submittedName>
</protein>
<evidence type="ECO:0000259" key="4">
    <source>
        <dbReference type="PROSITE" id="PS50893"/>
    </source>
</evidence>
<evidence type="ECO:0000256" key="3">
    <source>
        <dbReference type="SAM" id="MobiDB-lite"/>
    </source>
</evidence>
<feature type="region of interest" description="Disordered" evidence="3">
    <location>
        <begin position="529"/>
        <end position="563"/>
    </location>
</feature>
<dbReference type="Gene3D" id="1.10.287.380">
    <property type="entry name" value="Valyl-tRNA synthetase, C-terminal domain"/>
    <property type="match status" value="1"/>
</dbReference>
<feature type="compositionally biased region" description="Basic and acidic residues" evidence="3">
    <location>
        <begin position="529"/>
        <end position="543"/>
    </location>
</feature>
<dbReference type="InterPro" id="IPR037118">
    <property type="entry name" value="Val-tRNA_synth_C_sf"/>
</dbReference>
<dbReference type="InterPro" id="IPR003593">
    <property type="entry name" value="AAA+_ATPase"/>
</dbReference>
<dbReference type="SUPFAM" id="SSF52540">
    <property type="entry name" value="P-loop containing nucleoside triphosphate hydrolases"/>
    <property type="match status" value="2"/>
</dbReference>
<dbReference type="SMART" id="SM00382">
    <property type="entry name" value="AAA"/>
    <property type="match status" value="2"/>
</dbReference>
<reference evidence="5" key="1">
    <citation type="submission" date="2022-01" db="EMBL/GenBank/DDBJ databases">
        <authorList>
            <person name="Wang Y."/>
        </authorList>
    </citation>
    <scope>NUCLEOTIDE SEQUENCE</scope>
    <source>
        <strain evidence="5">WB101</strain>
    </source>
</reference>
<reference evidence="5" key="2">
    <citation type="submission" date="2024-05" db="EMBL/GenBank/DDBJ databases">
        <title>Rhodohalobacter halophilus gen. nov., sp. nov., a moderately halophilic member of the family Balneolaceae.</title>
        <authorList>
            <person name="Xia J."/>
        </authorList>
    </citation>
    <scope>NUCLEOTIDE SEQUENCE</scope>
    <source>
        <strain evidence="5">WB101</strain>
    </source>
</reference>
<dbReference type="InterPro" id="IPR032781">
    <property type="entry name" value="ABC_tran_Xtn"/>
</dbReference>
<dbReference type="PANTHER" id="PTHR42855">
    <property type="entry name" value="ABC TRANSPORTER ATP-BINDING SUBUNIT"/>
    <property type="match status" value="1"/>
</dbReference>
<dbReference type="RefSeq" id="WP_237856409.1">
    <property type="nucleotide sequence ID" value="NZ_JAKLWS010000048.1"/>
</dbReference>
<gene>
    <name evidence="5" type="ORF">L6773_20170</name>
</gene>
<feature type="domain" description="ABC transporter" evidence="4">
    <location>
        <begin position="4"/>
        <end position="254"/>
    </location>
</feature>
<dbReference type="Pfam" id="PF12848">
    <property type="entry name" value="ABC_tran_Xtn"/>
    <property type="match status" value="1"/>
</dbReference>
<evidence type="ECO:0000256" key="2">
    <source>
        <dbReference type="ARBA" id="ARBA00022840"/>
    </source>
</evidence>
<dbReference type="CDD" id="cd03221">
    <property type="entry name" value="ABCF_EF-3"/>
    <property type="match status" value="2"/>
</dbReference>
<evidence type="ECO:0000256" key="1">
    <source>
        <dbReference type="ARBA" id="ARBA00022741"/>
    </source>
</evidence>
<proteinExistence type="predicted"/>
<keyword evidence="1" id="KW-0547">Nucleotide-binding</keyword>
<dbReference type="Pfam" id="PF00005">
    <property type="entry name" value="ABC_tran"/>
    <property type="match status" value="2"/>
</dbReference>
<dbReference type="PROSITE" id="PS50893">
    <property type="entry name" value="ABC_TRANSPORTER_2"/>
    <property type="match status" value="2"/>
</dbReference>
<dbReference type="GO" id="GO:0005524">
    <property type="term" value="F:ATP binding"/>
    <property type="evidence" value="ECO:0007669"/>
    <property type="project" value="UniProtKB-KW"/>
</dbReference>
<keyword evidence="6" id="KW-1185">Reference proteome</keyword>
<dbReference type="PANTHER" id="PTHR42855:SF1">
    <property type="entry name" value="ABC TRANSPORTER DOMAIN-CONTAINING PROTEIN"/>
    <property type="match status" value="1"/>
</dbReference>
<dbReference type="InterPro" id="IPR003439">
    <property type="entry name" value="ABC_transporter-like_ATP-bd"/>
</dbReference>
<name>A0ABS9KJ65_9BACT</name>
<dbReference type="Gene3D" id="3.40.50.300">
    <property type="entry name" value="P-loop containing nucleotide triphosphate hydrolases"/>
    <property type="match status" value="2"/>
</dbReference>
<dbReference type="EMBL" id="JAKLWS010000048">
    <property type="protein sequence ID" value="MCG2590897.1"/>
    <property type="molecule type" value="Genomic_DNA"/>
</dbReference>
<keyword evidence="2 5" id="KW-0067">ATP-binding</keyword>
<comment type="caution">
    <text evidence="5">The sequence shown here is derived from an EMBL/GenBank/DDBJ whole genome shotgun (WGS) entry which is preliminary data.</text>
</comment>
<sequence>MTILSTDNLSKSFGVNLLFENITFGISEGDKTALVAPNGTGKSTLLKILAGRETADTGKVMVQNGIRVAFLAQEPELDDTKTIREYIASGDFELVQIIQEYERAAEAQAEDFNPMTQKAFEKASAAMEAANAWDYEQRMEQILDILNITDLDQPISTLSGGERKRVALAFVLIDNPDLLILDEPTNHLDLDMIEWLESYLIQANITLLMVTHDRYFLDRVCDHIIEIDRGKLYHHNGNYQYYLEKRSERESLRQKEMHKAEQLYKKELEWMRRGPKARTSKSKSRIQSFHDVKDKVSNKTDDSELQLEAGMERMGKKILELENISKRYDETVILDDFSYSFKRGERIGIIGKNGVGKSTFLKILTGEVAADSGEVDTGETIVFGHYQQKGIEVDESMRVIDVLKEIASVIELSDGTQISASQFLEHFMFTPEMQYTPVEKLSGGEKRRLGLMMTLIKNPNFLILDEPTNDLDLDTLQVLEDFLLNFSGCLIVVSHDRFFMDKLVDHYFAFEGDGEIRDHHGTYSEYREMKAKEEAEKKRERQAQKSKKSKSNDQNRQSSTTNKLTFAERKEFKKLEKEVASLEEEVELLEEEMNQPEMDYKEREELTARYMQLKDEVDEKTIRWLELAEKEG</sequence>